<dbReference type="AlphaFoldDB" id="A0A6J4PC21"/>
<organism evidence="1">
    <name type="scientific">uncultured Propionibacteriaceae bacterium</name>
    <dbReference type="NCBI Taxonomy" id="257457"/>
    <lineage>
        <taxon>Bacteria</taxon>
        <taxon>Bacillati</taxon>
        <taxon>Actinomycetota</taxon>
        <taxon>Actinomycetes</taxon>
        <taxon>Propionibacteriales</taxon>
        <taxon>Propionibacteriaceae</taxon>
        <taxon>environmental samples</taxon>
    </lineage>
</organism>
<name>A0A6J4PC21_9ACTN</name>
<sequence>MVVGGGSVNHVFTVESEAISTSYGGRWTTVPTGWKTS</sequence>
<evidence type="ECO:0000313" key="1">
    <source>
        <dbReference type="EMBL" id="CAA9406717.1"/>
    </source>
</evidence>
<reference evidence="1" key="1">
    <citation type="submission" date="2020-02" db="EMBL/GenBank/DDBJ databases">
        <authorList>
            <person name="Meier V. D."/>
        </authorList>
    </citation>
    <scope>NUCLEOTIDE SEQUENCE</scope>
    <source>
        <strain evidence="1">AVDCRST_MAG75</strain>
    </source>
</reference>
<dbReference type="EMBL" id="CADCUO010000175">
    <property type="protein sequence ID" value="CAA9406717.1"/>
    <property type="molecule type" value="Genomic_DNA"/>
</dbReference>
<accession>A0A6J4PC21</accession>
<protein>
    <submittedName>
        <fullName evidence="1">Uncharacterized protein</fullName>
    </submittedName>
</protein>
<gene>
    <name evidence="1" type="ORF">AVDCRST_MAG75-2487</name>
</gene>
<proteinExistence type="predicted"/>